<evidence type="ECO:0000313" key="1">
    <source>
        <dbReference type="EMBL" id="MDQ0351451.1"/>
    </source>
</evidence>
<sequence>MTLFKGEDAVKNIDDFFNEFIDSNCEELGPVRGRVRQEKAYQIKMKAADNHLRTSRSEPTCNDDEQRFANKIGSYTKGLPHNKYGEVDTPAYDALIKALNSGLPRDFESIPLGSELKLTNPQAAYAYNLVGPDSHQIAIPAPPSIRSTWHASEMAELYWRALTRDIPFNDYNRSKLIHEASKDLTKFSNFKGPKTSLHVTPKTIFRGDTKSDLTGPLISQFLLLDIPYGNNTLKQRYRTTIKGDDHLTEYKSWLNVQNGHKPTKKNKCDRRYRYIRSARDLAEWVHRDFSFQAFLNACLILLKYGDEAIDSNNPYLNSKTQGGFITFGAAHILDMVTRAARSALESSWYQKWLVHRRLRPEEYGGLVHNYLVGHTLAPIHEELLESKALQYTEETFGTYLLPVAYAEGCPTHPAYPAGHACIAGAGITMLKAFFNEDFVIPEPVIPSPDGLSLNSYKQSPLTIGGELNKLASNIALGRDAAGVHWRTDGTEGIKLGEQVALNILKDYKETFNEQFSHFKITKYNGTTVTI</sequence>
<dbReference type="Proteomes" id="UP001236723">
    <property type="component" value="Unassembled WGS sequence"/>
</dbReference>
<dbReference type="Gene3D" id="1.10.606.10">
    <property type="entry name" value="Vanadium-containing Chloroperoxidase, domain 2"/>
    <property type="match status" value="1"/>
</dbReference>
<gene>
    <name evidence="1" type="ORF">J2R98_001265</name>
</gene>
<dbReference type="EMBL" id="JAUSUP010000002">
    <property type="protein sequence ID" value="MDQ0351451.1"/>
    <property type="molecule type" value="Genomic_DNA"/>
</dbReference>
<dbReference type="InterPro" id="IPR016119">
    <property type="entry name" value="Br/Cl_peroxidase_C"/>
</dbReference>
<dbReference type="CDD" id="cd03398">
    <property type="entry name" value="PAP2_haloperoxidase"/>
    <property type="match status" value="1"/>
</dbReference>
<organism evidence="1 2">
    <name type="scientific">Alkalibacillus filiformis</name>
    <dbReference type="NCBI Taxonomy" id="200990"/>
    <lineage>
        <taxon>Bacteria</taxon>
        <taxon>Bacillati</taxon>
        <taxon>Bacillota</taxon>
        <taxon>Bacilli</taxon>
        <taxon>Bacillales</taxon>
        <taxon>Bacillaceae</taxon>
        <taxon>Alkalibacillus</taxon>
    </lineage>
</organism>
<dbReference type="InterPro" id="IPR052559">
    <property type="entry name" value="V-haloperoxidase"/>
</dbReference>
<reference evidence="1 2" key="1">
    <citation type="submission" date="2023-07" db="EMBL/GenBank/DDBJ databases">
        <title>Genomic Encyclopedia of Type Strains, Phase IV (KMG-IV): sequencing the most valuable type-strain genomes for metagenomic binning, comparative biology and taxonomic classification.</title>
        <authorList>
            <person name="Goeker M."/>
        </authorList>
    </citation>
    <scope>NUCLEOTIDE SEQUENCE [LARGE SCALE GENOMIC DNA]</scope>
    <source>
        <strain evidence="1 2">DSM 15448</strain>
    </source>
</reference>
<evidence type="ECO:0000313" key="2">
    <source>
        <dbReference type="Proteomes" id="UP001236723"/>
    </source>
</evidence>
<dbReference type="SUPFAM" id="SSF48317">
    <property type="entry name" value="Acid phosphatase/Vanadium-dependent haloperoxidase"/>
    <property type="match status" value="1"/>
</dbReference>
<name>A0ABU0DSN3_9BACI</name>
<evidence type="ECO:0008006" key="3">
    <source>
        <dbReference type="Google" id="ProtNLM"/>
    </source>
</evidence>
<dbReference type="PANTHER" id="PTHR34599:SF1">
    <property type="entry name" value="PHOSPHATIDIC ACID PHOSPHATASE TYPE 2_HALOPEROXIDASE DOMAIN-CONTAINING PROTEIN"/>
    <property type="match status" value="1"/>
</dbReference>
<comment type="caution">
    <text evidence="1">The sequence shown here is derived from an EMBL/GenBank/DDBJ whole genome shotgun (WGS) entry which is preliminary data.</text>
</comment>
<keyword evidence="2" id="KW-1185">Reference proteome</keyword>
<proteinExistence type="predicted"/>
<protein>
    <recommendedName>
        <fullName evidence="3">Phosphoesterase</fullName>
    </recommendedName>
</protein>
<dbReference type="InterPro" id="IPR036938">
    <property type="entry name" value="PAP2/HPO_sf"/>
</dbReference>
<accession>A0ABU0DSN3</accession>
<dbReference type="PANTHER" id="PTHR34599">
    <property type="entry name" value="PEROXIDASE-RELATED"/>
    <property type="match status" value="1"/>
</dbReference>